<dbReference type="OrthoDB" id="109735at2"/>
<dbReference type="InterPro" id="IPR051604">
    <property type="entry name" value="Ergot_Alk_Oxidoreductase"/>
</dbReference>
<evidence type="ECO:0000313" key="7">
    <source>
        <dbReference type="Proteomes" id="UP000016761"/>
    </source>
</evidence>
<dbReference type="Proteomes" id="UP000016761">
    <property type="component" value="Unassembled WGS sequence"/>
</dbReference>
<dbReference type="RefSeq" id="WP_021814202.1">
    <property type="nucleotide sequence ID" value="NZ_AUSW01000027.1"/>
</dbReference>
<dbReference type="Gene3D" id="3.90.25.10">
    <property type="entry name" value="UDP-galactose 4-epimerase, domain 1"/>
    <property type="match status" value="1"/>
</dbReference>
<proteinExistence type="inferred from homology"/>
<comment type="caution">
    <text evidence="6">The sequence shown here is derived from an EMBL/GenBank/DDBJ whole genome shotgun (WGS) entry which is preliminary data.</text>
</comment>
<keyword evidence="7" id="KW-1185">Reference proteome</keyword>
<dbReference type="InterPro" id="IPR019901">
    <property type="entry name" value="Ergot_alkaloid_biosynthesis"/>
</dbReference>
<dbReference type="Gene3D" id="3.40.50.720">
    <property type="entry name" value="NAD(P)-binding Rossmann-like Domain"/>
    <property type="match status" value="1"/>
</dbReference>
<evidence type="ECO:0000256" key="4">
    <source>
        <dbReference type="ARBA" id="ARBA00023002"/>
    </source>
</evidence>
<gene>
    <name evidence="6" type="ORF">M917_1566</name>
</gene>
<comment type="similarity">
    <text evidence="2">Belongs to the fgaFS/easG family.</text>
</comment>
<evidence type="ECO:0000313" key="6">
    <source>
        <dbReference type="EMBL" id="ERL55556.1"/>
    </source>
</evidence>
<dbReference type="InterPro" id="IPR008030">
    <property type="entry name" value="NmrA-like"/>
</dbReference>
<evidence type="ECO:0000259" key="5">
    <source>
        <dbReference type="Pfam" id="PF05368"/>
    </source>
</evidence>
<name>U4T5Z9_9GAMM</name>
<dbReference type="eggNOG" id="COG0702">
    <property type="taxonomic scope" value="Bacteria"/>
</dbReference>
<dbReference type="InterPro" id="IPR036291">
    <property type="entry name" value="NAD(P)-bd_dom_sf"/>
</dbReference>
<organism evidence="6 7">
    <name type="scientific">Psychrobacter aquaticus CMS 56</name>
    <dbReference type="NCBI Taxonomy" id="1354303"/>
    <lineage>
        <taxon>Bacteria</taxon>
        <taxon>Pseudomonadati</taxon>
        <taxon>Pseudomonadota</taxon>
        <taxon>Gammaproteobacteria</taxon>
        <taxon>Moraxellales</taxon>
        <taxon>Moraxellaceae</taxon>
        <taxon>Psychrobacter</taxon>
    </lineage>
</organism>
<dbReference type="STRING" id="1354303.M917_1566"/>
<reference evidence="6 7" key="1">
    <citation type="journal article" date="2013" name="Genome Announc.">
        <title>Draft Genome Sequence of Psychrobacter aquaticus Strain CMS 56T, Isolated from a Cyanobacterial Mat Sample Collected from Water Bodies in the McMurdo Dry Valley Region of Antarctica.</title>
        <authorList>
            <person name="Reddy G.S."/>
            <person name="Ara S."/>
            <person name="Singh A."/>
            <person name="Kumar Pinnaka A."/>
            <person name="Shivaji S."/>
        </authorList>
    </citation>
    <scope>NUCLEOTIDE SEQUENCE [LARGE SCALE GENOMIC DNA]</scope>
    <source>
        <strain evidence="6 7">CMS 56</strain>
    </source>
</reference>
<dbReference type="PANTHER" id="PTHR43162">
    <property type="match status" value="1"/>
</dbReference>
<evidence type="ECO:0000256" key="1">
    <source>
        <dbReference type="ARBA" id="ARBA00005107"/>
    </source>
</evidence>
<dbReference type="GO" id="GO:0009820">
    <property type="term" value="P:alkaloid metabolic process"/>
    <property type="evidence" value="ECO:0007669"/>
    <property type="project" value="UniProtKB-KW"/>
</dbReference>
<dbReference type="SUPFAM" id="SSF51735">
    <property type="entry name" value="NAD(P)-binding Rossmann-fold domains"/>
    <property type="match status" value="1"/>
</dbReference>
<dbReference type="NCBIfam" id="TIGR03649">
    <property type="entry name" value="ergot_EASG"/>
    <property type="match status" value="1"/>
</dbReference>
<keyword evidence="4" id="KW-0560">Oxidoreductase</keyword>
<keyword evidence="3" id="KW-0017">Alkaloid metabolism</keyword>
<dbReference type="GO" id="GO:0016491">
    <property type="term" value="F:oxidoreductase activity"/>
    <property type="evidence" value="ECO:0007669"/>
    <property type="project" value="UniProtKB-KW"/>
</dbReference>
<sequence>MRDTILVTGGTGKTGRRIVQQLEARAIPVKAASRTTNAPNRVRFDWYDATSFVAALKDVRSVYLIAPADTVESLDAMRPFLEQAIAAGVERFVLLSSSSIEQGGPLMGQVHEWLAQQSVPYTVLRPSWFMQNFSESQHLMGICHADMIRSATDDGKVGFIDAEDIATVAVEALTDPNFSHTELILTGPAAISYDEVAQIVSDAIGRPISHKRLDARKLGEMFREMGVAADFADVLVQLDIAISEGVENRTTDNVHTVTGREAGSFEAFAQREAAVWKVES</sequence>
<comment type="pathway">
    <text evidence="1">Alkaloid biosynthesis; ergot alkaloid biosynthesis.</text>
</comment>
<dbReference type="AlphaFoldDB" id="U4T5Z9"/>
<dbReference type="PATRIC" id="fig|1354303.4.peg.1542"/>
<feature type="domain" description="NmrA-like" evidence="5">
    <location>
        <begin position="2"/>
        <end position="220"/>
    </location>
</feature>
<dbReference type="EMBL" id="AUSW01000027">
    <property type="protein sequence ID" value="ERL55556.1"/>
    <property type="molecule type" value="Genomic_DNA"/>
</dbReference>
<accession>U4T5Z9</accession>
<evidence type="ECO:0000256" key="2">
    <source>
        <dbReference type="ARBA" id="ARBA00005372"/>
    </source>
</evidence>
<dbReference type="Pfam" id="PF05368">
    <property type="entry name" value="NmrA"/>
    <property type="match status" value="1"/>
</dbReference>
<dbReference type="PANTHER" id="PTHR43162:SF1">
    <property type="entry name" value="PRESTALK A DIFFERENTIATION PROTEIN A"/>
    <property type="match status" value="1"/>
</dbReference>
<protein>
    <recommendedName>
        <fullName evidence="5">NmrA-like domain-containing protein</fullName>
    </recommendedName>
</protein>
<evidence type="ECO:0000256" key="3">
    <source>
        <dbReference type="ARBA" id="ARBA00022589"/>
    </source>
</evidence>